<keyword evidence="1" id="KW-0812">Transmembrane</keyword>
<keyword evidence="3" id="KW-1185">Reference proteome</keyword>
<dbReference type="AlphaFoldDB" id="A0A376BUX0"/>
<evidence type="ECO:0000313" key="3">
    <source>
        <dbReference type="Proteomes" id="UP000254209"/>
    </source>
</evidence>
<evidence type="ECO:0000313" key="2">
    <source>
        <dbReference type="EMBL" id="SSY80134.1"/>
    </source>
</evidence>
<sequence length="37" mass="3826">MAFIGVFGFVFGALALLAIMAGAIYGLFLSAKVLFGK</sequence>
<keyword evidence="1" id="KW-1133">Transmembrane helix</keyword>
<dbReference type="STRING" id="1120980.GCA_000745955_00801"/>
<keyword evidence="1" id="KW-0472">Membrane</keyword>
<name>A0A376BUX0_9NEIS</name>
<dbReference type="EMBL" id="UFSO01000003">
    <property type="protein sequence ID" value="SSY80134.1"/>
    <property type="molecule type" value="Genomic_DNA"/>
</dbReference>
<proteinExistence type="predicted"/>
<dbReference type="Proteomes" id="UP000254209">
    <property type="component" value="Unassembled WGS sequence"/>
</dbReference>
<organism evidence="2 3">
    <name type="scientific">Alysiella crassa</name>
    <dbReference type="NCBI Taxonomy" id="153491"/>
    <lineage>
        <taxon>Bacteria</taxon>
        <taxon>Pseudomonadati</taxon>
        <taxon>Pseudomonadota</taxon>
        <taxon>Betaproteobacteria</taxon>
        <taxon>Neisseriales</taxon>
        <taxon>Neisseriaceae</taxon>
        <taxon>Alysiella</taxon>
    </lineage>
</organism>
<accession>A0A376BUX0</accession>
<gene>
    <name evidence="2" type="ORF">NCTC10283_01688</name>
</gene>
<evidence type="ECO:0000256" key="1">
    <source>
        <dbReference type="SAM" id="Phobius"/>
    </source>
</evidence>
<protein>
    <submittedName>
        <fullName evidence="2">Uncharacterized protein</fullName>
    </submittedName>
</protein>
<feature type="transmembrane region" description="Helical" evidence="1">
    <location>
        <begin position="6"/>
        <end position="28"/>
    </location>
</feature>
<reference evidence="2 3" key="1">
    <citation type="submission" date="2018-06" db="EMBL/GenBank/DDBJ databases">
        <authorList>
            <consortium name="Pathogen Informatics"/>
            <person name="Doyle S."/>
        </authorList>
    </citation>
    <scope>NUCLEOTIDE SEQUENCE [LARGE SCALE GENOMIC DNA]</scope>
    <source>
        <strain evidence="2 3">NCTC10283</strain>
    </source>
</reference>